<protein>
    <recommendedName>
        <fullName evidence="2">Core domain-containing protein</fullName>
    </recommendedName>
</protein>
<dbReference type="PANTHER" id="PTHR10072">
    <property type="entry name" value="IRON-SULFUR CLUSTER ASSEMBLY PROTEIN"/>
    <property type="match status" value="1"/>
</dbReference>
<proteinExistence type="inferred from homology"/>
<dbReference type="InterPro" id="IPR017870">
    <property type="entry name" value="FeS_cluster_insertion_CS"/>
</dbReference>
<dbReference type="GO" id="GO:0051537">
    <property type="term" value="F:2 iron, 2 sulfur cluster binding"/>
    <property type="evidence" value="ECO:0007669"/>
    <property type="project" value="TreeGrafter"/>
</dbReference>
<dbReference type="EMBL" id="MFKF01000049">
    <property type="protein sequence ID" value="OGG56072.1"/>
    <property type="molecule type" value="Genomic_DNA"/>
</dbReference>
<reference evidence="3 4" key="1">
    <citation type="journal article" date="2016" name="Nat. Commun.">
        <title>Thousands of microbial genomes shed light on interconnected biogeochemical processes in an aquifer system.</title>
        <authorList>
            <person name="Anantharaman K."/>
            <person name="Brown C.T."/>
            <person name="Hug L.A."/>
            <person name="Sharon I."/>
            <person name="Castelle C.J."/>
            <person name="Probst A.J."/>
            <person name="Thomas B.C."/>
            <person name="Singh A."/>
            <person name="Wilkins M.J."/>
            <person name="Karaoz U."/>
            <person name="Brodie E.L."/>
            <person name="Williams K.H."/>
            <person name="Hubbard S.S."/>
            <person name="Banfield J.F."/>
        </authorList>
    </citation>
    <scope>NUCLEOTIDE SEQUENCE [LARGE SCALE GENOMIC DNA]</scope>
    <source>
        <strain evidence="4">RIFCSPLOWO2_12_FULL_64_10</strain>
    </source>
</reference>
<dbReference type="SUPFAM" id="SSF89360">
    <property type="entry name" value="HesB-like domain"/>
    <property type="match status" value="1"/>
</dbReference>
<dbReference type="InterPro" id="IPR016092">
    <property type="entry name" value="ATAP"/>
</dbReference>
<evidence type="ECO:0000259" key="2">
    <source>
        <dbReference type="Pfam" id="PF01521"/>
    </source>
</evidence>
<dbReference type="Gene3D" id="2.60.300.12">
    <property type="entry name" value="HesB-like domain"/>
    <property type="match status" value="1"/>
</dbReference>
<dbReference type="PROSITE" id="PS01152">
    <property type="entry name" value="HESB"/>
    <property type="match status" value="1"/>
</dbReference>
<feature type="domain" description="Core" evidence="2">
    <location>
        <begin position="2"/>
        <end position="103"/>
    </location>
</feature>
<evidence type="ECO:0000256" key="1">
    <source>
        <dbReference type="ARBA" id="ARBA00006718"/>
    </source>
</evidence>
<dbReference type="GO" id="GO:0016226">
    <property type="term" value="P:iron-sulfur cluster assembly"/>
    <property type="evidence" value="ECO:0007669"/>
    <property type="project" value="InterPro"/>
</dbReference>
<dbReference type="InterPro" id="IPR035903">
    <property type="entry name" value="HesB-like_dom_sf"/>
</dbReference>
<sequence>MVSVTETAAAKIKTLLDEQGHPEYGLRMQVVGGGCSGLSYRLAFDKDVTDQDTVIEENGVKVFVDMKSALYLAGSQLDYVDGLMSAGFKINNPNAKSSCGCGESFSA</sequence>
<evidence type="ECO:0000313" key="3">
    <source>
        <dbReference type="EMBL" id="OGG56072.1"/>
    </source>
</evidence>
<dbReference type="InterPro" id="IPR050322">
    <property type="entry name" value="Fe-S_cluster_asmbl/transfer"/>
</dbReference>
<dbReference type="Proteomes" id="UP000178606">
    <property type="component" value="Unassembled WGS sequence"/>
</dbReference>
<dbReference type="AlphaFoldDB" id="A0A1F6D4W1"/>
<dbReference type="InterPro" id="IPR000361">
    <property type="entry name" value="ATAP_core_dom"/>
</dbReference>
<accession>A0A1F6D4W1</accession>
<dbReference type="NCBIfam" id="NF010147">
    <property type="entry name" value="PRK13623.1"/>
    <property type="match status" value="1"/>
</dbReference>
<comment type="similarity">
    <text evidence="1">Belongs to the HesB/IscA family.</text>
</comment>
<evidence type="ECO:0000313" key="4">
    <source>
        <dbReference type="Proteomes" id="UP000178606"/>
    </source>
</evidence>
<gene>
    <name evidence="3" type="ORF">A3F84_07740</name>
</gene>
<dbReference type="NCBIfam" id="TIGR00049">
    <property type="entry name" value="iron-sulfur cluster assembly accessory protein"/>
    <property type="match status" value="1"/>
</dbReference>
<name>A0A1F6D4W1_HANXR</name>
<dbReference type="PANTHER" id="PTHR10072:SF41">
    <property type="entry name" value="IRON-SULFUR CLUSTER ASSEMBLY 1 HOMOLOG, MITOCHONDRIAL"/>
    <property type="match status" value="1"/>
</dbReference>
<dbReference type="Pfam" id="PF01521">
    <property type="entry name" value="Fe-S_biosyn"/>
    <property type="match status" value="1"/>
</dbReference>
<dbReference type="GO" id="GO:0005737">
    <property type="term" value="C:cytoplasm"/>
    <property type="evidence" value="ECO:0007669"/>
    <property type="project" value="TreeGrafter"/>
</dbReference>
<organism evidence="3 4">
    <name type="scientific">Handelsmanbacteria sp. (strain RIFCSPLOWO2_12_FULL_64_10)</name>
    <dbReference type="NCBI Taxonomy" id="1817868"/>
    <lineage>
        <taxon>Bacteria</taxon>
        <taxon>Candidatus Handelsmaniibacteriota</taxon>
    </lineage>
</organism>
<comment type="caution">
    <text evidence="3">The sequence shown here is derived from an EMBL/GenBank/DDBJ whole genome shotgun (WGS) entry which is preliminary data.</text>
</comment>